<protein>
    <submittedName>
        <fullName evidence="1">Uncharacterized protein</fullName>
    </submittedName>
</protein>
<dbReference type="EMBL" id="LAZR01015479">
    <property type="protein sequence ID" value="KKM11737.1"/>
    <property type="molecule type" value="Genomic_DNA"/>
</dbReference>
<evidence type="ECO:0000313" key="1">
    <source>
        <dbReference type="EMBL" id="KKM11737.1"/>
    </source>
</evidence>
<organism evidence="1">
    <name type="scientific">marine sediment metagenome</name>
    <dbReference type="NCBI Taxonomy" id="412755"/>
    <lineage>
        <taxon>unclassified sequences</taxon>
        <taxon>metagenomes</taxon>
        <taxon>ecological metagenomes</taxon>
    </lineage>
</organism>
<name>A0A0F9HCQ8_9ZZZZ</name>
<reference evidence="1" key="1">
    <citation type="journal article" date="2015" name="Nature">
        <title>Complex archaea that bridge the gap between prokaryotes and eukaryotes.</title>
        <authorList>
            <person name="Spang A."/>
            <person name="Saw J.H."/>
            <person name="Jorgensen S.L."/>
            <person name="Zaremba-Niedzwiedzka K."/>
            <person name="Martijn J."/>
            <person name="Lind A.E."/>
            <person name="van Eijk R."/>
            <person name="Schleper C."/>
            <person name="Guy L."/>
            <person name="Ettema T.J."/>
        </authorList>
    </citation>
    <scope>NUCLEOTIDE SEQUENCE</scope>
</reference>
<comment type="caution">
    <text evidence="1">The sequence shown here is derived from an EMBL/GenBank/DDBJ whole genome shotgun (WGS) entry which is preliminary data.</text>
</comment>
<accession>A0A0F9HCQ8</accession>
<gene>
    <name evidence="1" type="ORF">LCGC14_1720660</name>
</gene>
<dbReference type="AlphaFoldDB" id="A0A0F9HCQ8"/>
<proteinExistence type="predicted"/>
<sequence>MLVNSTLFQTDVNLGGPDDPSTTTYPSGNGDLVMLIEQTAGAVDVSVTMIYETVGA</sequence>